<evidence type="ECO:0000256" key="1">
    <source>
        <dbReference type="SAM" id="MobiDB-lite"/>
    </source>
</evidence>
<gene>
    <name evidence="2" type="ORF">P280DRAFT_523157</name>
</gene>
<keyword evidence="3" id="KW-1185">Reference proteome</keyword>
<organism evidence="2 3">
    <name type="scientific">Massarina eburnea CBS 473.64</name>
    <dbReference type="NCBI Taxonomy" id="1395130"/>
    <lineage>
        <taxon>Eukaryota</taxon>
        <taxon>Fungi</taxon>
        <taxon>Dikarya</taxon>
        <taxon>Ascomycota</taxon>
        <taxon>Pezizomycotina</taxon>
        <taxon>Dothideomycetes</taxon>
        <taxon>Pleosporomycetidae</taxon>
        <taxon>Pleosporales</taxon>
        <taxon>Massarineae</taxon>
        <taxon>Massarinaceae</taxon>
        <taxon>Massarina</taxon>
    </lineage>
</organism>
<reference evidence="2" key="1">
    <citation type="journal article" date="2020" name="Stud. Mycol.">
        <title>101 Dothideomycetes genomes: a test case for predicting lifestyles and emergence of pathogens.</title>
        <authorList>
            <person name="Haridas S."/>
            <person name="Albert R."/>
            <person name="Binder M."/>
            <person name="Bloem J."/>
            <person name="Labutti K."/>
            <person name="Salamov A."/>
            <person name="Andreopoulos B."/>
            <person name="Baker S."/>
            <person name="Barry K."/>
            <person name="Bills G."/>
            <person name="Bluhm B."/>
            <person name="Cannon C."/>
            <person name="Castanera R."/>
            <person name="Culley D."/>
            <person name="Daum C."/>
            <person name="Ezra D."/>
            <person name="Gonzalez J."/>
            <person name="Henrissat B."/>
            <person name="Kuo A."/>
            <person name="Liang C."/>
            <person name="Lipzen A."/>
            <person name="Lutzoni F."/>
            <person name="Magnuson J."/>
            <person name="Mondo S."/>
            <person name="Nolan M."/>
            <person name="Ohm R."/>
            <person name="Pangilinan J."/>
            <person name="Park H.-J."/>
            <person name="Ramirez L."/>
            <person name="Alfaro M."/>
            <person name="Sun H."/>
            <person name="Tritt A."/>
            <person name="Yoshinaga Y."/>
            <person name="Zwiers L.-H."/>
            <person name="Turgeon B."/>
            <person name="Goodwin S."/>
            <person name="Spatafora J."/>
            <person name="Crous P."/>
            <person name="Grigoriev I."/>
        </authorList>
    </citation>
    <scope>NUCLEOTIDE SEQUENCE</scope>
    <source>
        <strain evidence="2">CBS 473.64</strain>
    </source>
</reference>
<feature type="region of interest" description="Disordered" evidence="1">
    <location>
        <begin position="57"/>
        <end position="102"/>
    </location>
</feature>
<feature type="compositionally biased region" description="Low complexity" evidence="1">
    <location>
        <begin position="90"/>
        <end position="100"/>
    </location>
</feature>
<dbReference type="AlphaFoldDB" id="A0A6A6RJR7"/>
<dbReference type="EMBL" id="MU006807">
    <property type="protein sequence ID" value="KAF2635436.1"/>
    <property type="molecule type" value="Genomic_DNA"/>
</dbReference>
<name>A0A6A6RJR7_9PLEO</name>
<dbReference type="OrthoDB" id="3762642at2759"/>
<proteinExistence type="predicted"/>
<evidence type="ECO:0000313" key="2">
    <source>
        <dbReference type="EMBL" id="KAF2635436.1"/>
    </source>
</evidence>
<dbReference type="Proteomes" id="UP000799753">
    <property type="component" value="Unassembled WGS sequence"/>
</dbReference>
<accession>A0A6A6RJR7</accession>
<evidence type="ECO:0000313" key="3">
    <source>
        <dbReference type="Proteomes" id="UP000799753"/>
    </source>
</evidence>
<sequence length="131" mass="14532">MALMKLKRNSEKGTFNAWKEQGLKALWNDYMNEKFATAKERCSYDLDTYLPLLLDEWQPSGASKTPPDSPKKIARAKPTPAVNPGPASQPSPVSSPSGDKSSNDHIVLYAQIRKIKAAWDAERAKSSDAPW</sequence>
<protein>
    <submittedName>
        <fullName evidence="2">Uncharacterized protein</fullName>
    </submittedName>
</protein>